<comment type="caution">
    <text evidence="2">The sequence shown here is derived from an EMBL/GenBank/DDBJ whole genome shotgun (WGS) entry which is preliminary data.</text>
</comment>
<accession>A0A368JWK7</accession>
<sequence length="357" mass="38936">MMIVAKAKSPTSADRYFPLEPGVYSLGSNLKCDLVLLEKSVLARHIFFHVGNKTVDVEIAEQAGGVISRLFLKRMLQMASGERAPMFLGDRLQIGDVIIELEGIHWERPNGESIHKAGLVKRRLSFSLLSCGVLFTGILFPLSASAPSYRFQPLPPEHPAGQLKSKPDAPRSIDENLKSLGIVPAKVEPAAANRWEAVFRVANASQKNELEKKIAAIDPSLGAKVFADDELSGAAKLVLSNLPGQAKIIAVASGILTLKLLHNDEQLEETLARQLKEDIPGVVDVRFSREANADIEISRTNIVAVWQGDAPYVKLTDNRIIRPGDRLTPHGDKLVGITADSLRIESGGGKIREVRLK</sequence>
<dbReference type="InterPro" id="IPR008984">
    <property type="entry name" value="SMAD_FHA_dom_sf"/>
</dbReference>
<proteinExistence type="predicted"/>
<keyword evidence="1" id="KW-0472">Membrane</keyword>
<dbReference type="RefSeq" id="WP_114442809.1">
    <property type="nucleotide sequence ID" value="NZ_QOZG01000025.1"/>
</dbReference>
<evidence type="ECO:0000313" key="3">
    <source>
        <dbReference type="Proteomes" id="UP000253420"/>
    </source>
</evidence>
<gene>
    <name evidence="2" type="ORF">DUT91_23235</name>
</gene>
<name>A0A368JWK7_9HYPH</name>
<evidence type="ECO:0000256" key="1">
    <source>
        <dbReference type="SAM" id="Phobius"/>
    </source>
</evidence>
<keyword evidence="1" id="KW-1133">Transmembrane helix</keyword>
<protein>
    <submittedName>
        <fullName evidence="2">Uncharacterized protein</fullName>
    </submittedName>
</protein>
<dbReference type="EMBL" id="QOZG01000025">
    <property type="protein sequence ID" value="RCS21556.1"/>
    <property type="molecule type" value="Genomic_DNA"/>
</dbReference>
<feature type="transmembrane region" description="Helical" evidence="1">
    <location>
        <begin position="124"/>
        <end position="144"/>
    </location>
</feature>
<dbReference type="AlphaFoldDB" id="A0A368JWK7"/>
<dbReference type="OrthoDB" id="8113704at2"/>
<reference evidence="2 3" key="1">
    <citation type="submission" date="2018-07" db="EMBL/GenBank/DDBJ databases">
        <title>The draft genome of Phyllobacterium salinisoli.</title>
        <authorList>
            <person name="Liu L."/>
            <person name="Li L."/>
            <person name="Zhang X."/>
            <person name="Liang L."/>
        </authorList>
    </citation>
    <scope>NUCLEOTIDE SEQUENCE [LARGE SCALE GENOMIC DNA]</scope>
    <source>
        <strain evidence="2 3">LLAN61</strain>
    </source>
</reference>
<keyword evidence="3" id="KW-1185">Reference proteome</keyword>
<dbReference type="SUPFAM" id="SSF49879">
    <property type="entry name" value="SMAD/FHA domain"/>
    <property type="match status" value="1"/>
</dbReference>
<organism evidence="2 3">
    <name type="scientific">Phyllobacterium salinisoli</name>
    <dbReference type="NCBI Taxonomy" id="1899321"/>
    <lineage>
        <taxon>Bacteria</taxon>
        <taxon>Pseudomonadati</taxon>
        <taxon>Pseudomonadota</taxon>
        <taxon>Alphaproteobacteria</taxon>
        <taxon>Hyphomicrobiales</taxon>
        <taxon>Phyllobacteriaceae</taxon>
        <taxon>Phyllobacterium</taxon>
    </lineage>
</organism>
<dbReference type="CDD" id="cd00060">
    <property type="entry name" value="FHA"/>
    <property type="match status" value="1"/>
</dbReference>
<keyword evidence="1" id="KW-0812">Transmembrane</keyword>
<dbReference type="Gene3D" id="2.60.200.20">
    <property type="match status" value="1"/>
</dbReference>
<dbReference type="Proteomes" id="UP000253420">
    <property type="component" value="Unassembled WGS sequence"/>
</dbReference>
<evidence type="ECO:0000313" key="2">
    <source>
        <dbReference type="EMBL" id="RCS21556.1"/>
    </source>
</evidence>